<feature type="binding site" evidence="11">
    <location>
        <position position="88"/>
    </location>
    <ligand>
        <name>substrate</name>
    </ligand>
</feature>
<dbReference type="Gene3D" id="3.40.50.300">
    <property type="entry name" value="P-loop containing nucleotide triphosphate hydrolases"/>
    <property type="match status" value="1"/>
</dbReference>
<evidence type="ECO:0000256" key="2">
    <source>
        <dbReference type="ARBA" id="ARBA00006997"/>
    </source>
</evidence>
<dbReference type="PRINTS" id="PR01100">
    <property type="entry name" value="SHIKIMTKNASE"/>
</dbReference>
<dbReference type="InterPro" id="IPR027417">
    <property type="entry name" value="P-loop_NTPase"/>
</dbReference>
<proteinExistence type="inferred from homology"/>
<keyword evidence="9 11" id="KW-0057">Aromatic amino acid biosynthesis</keyword>
<organism evidence="12 13">
    <name type="scientific">Peribacillus psychrosaccharolyticus</name>
    <name type="common">Bacillus psychrosaccharolyticus</name>
    <dbReference type="NCBI Taxonomy" id="1407"/>
    <lineage>
        <taxon>Bacteria</taxon>
        <taxon>Bacillati</taxon>
        <taxon>Bacillota</taxon>
        <taxon>Bacilli</taxon>
        <taxon>Bacillales</taxon>
        <taxon>Bacillaceae</taxon>
        <taxon>Peribacillus</taxon>
    </lineage>
</organism>
<evidence type="ECO:0000313" key="13">
    <source>
        <dbReference type="Proteomes" id="UP000595254"/>
    </source>
</evidence>
<evidence type="ECO:0000256" key="6">
    <source>
        <dbReference type="ARBA" id="ARBA00022741"/>
    </source>
</evidence>
<evidence type="ECO:0000256" key="7">
    <source>
        <dbReference type="ARBA" id="ARBA00022777"/>
    </source>
</evidence>
<comment type="cofactor">
    <cofactor evidence="11">
        <name>Mg(2+)</name>
        <dbReference type="ChEBI" id="CHEBI:18420"/>
    </cofactor>
    <text evidence="11">Binds 1 Mg(2+) ion per subunit.</text>
</comment>
<keyword evidence="11" id="KW-0963">Cytoplasm</keyword>
<evidence type="ECO:0000313" key="12">
    <source>
        <dbReference type="EMBL" id="QQT01990.1"/>
    </source>
</evidence>
<protein>
    <recommendedName>
        <fullName evidence="3 11">Shikimate kinase</fullName>
        <shortName evidence="11">SK</shortName>
        <ecNumber evidence="3 11">2.7.1.71</ecNumber>
    </recommendedName>
</protein>
<keyword evidence="8 11" id="KW-0067">ATP-binding</keyword>
<evidence type="ECO:0000256" key="4">
    <source>
        <dbReference type="ARBA" id="ARBA00022605"/>
    </source>
</evidence>
<dbReference type="Proteomes" id="UP000595254">
    <property type="component" value="Chromosome"/>
</dbReference>
<dbReference type="Pfam" id="PF01202">
    <property type="entry name" value="SKI"/>
    <property type="match status" value="1"/>
</dbReference>
<dbReference type="RefSeq" id="WP_040375519.1">
    <property type="nucleotide sequence ID" value="NZ_CP068053.1"/>
</dbReference>
<keyword evidence="11" id="KW-0479">Metal-binding</keyword>
<dbReference type="PANTHER" id="PTHR21087:SF16">
    <property type="entry name" value="SHIKIMATE KINASE 1, CHLOROPLASTIC"/>
    <property type="match status" value="1"/>
</dbReference>
<comment type="catalytic activity">
    <reaction evidence="10 11">
        <text>shikimate + ATP = 3-phosphoshikimate + ADP + H(+)</text>
        <dbReference type="Rhea" id="RHEA:13121"/>
        <dbReference type="ChEBI" id="CHEBI:15378"/>
        <dbReference type="ChEBI" id="CHEBI:30616"/>
        <dbReference type="ChEBI" id="CHEBI:36208"/>
        <dbReference type="ChEBI" id="CHEBI:145989"/>
        <dbReference type="ChEBI" id="CHEBI:456216"/>
        <dbReference type="EC" id="2.7.1.71"/>
    </reaction>
</comment>
<evidence type="ECO:0000256" key="3">
    <source>
        <dbReference type="ARBA" id="ARBA00012154"/>
    </source>
</evidence>
<dbReference type="HAMAP" id="MF_00109">
    <property type="entry name" value="Shikimate_kinase"/>
    <property type="match status" value="1"/>
</dbReference>
<feature type="binding site" evidence="11">
    <location>
        <position position="24"/>
    </location>
    <ligand>
        <name>Mg(2+)</name>
        <dbReference type="ChEBI" id="CHEBI:18420"/>
    </ligand>
</feature>
<comment type="similarity">
    <text evidence="2 11">Belongs to the shikimate kinase family.</text>
</comment>
<feature type="binding site" evidence="11">
    <location>
        <begin position="20"/>
        <end position="25"/>
    </location>
    <ligand>
        <name>ATP</name>
        <dbReference type="ChEBI" id="CHEBI:30616"/>
    </ligand>
</feature>
<comment type="subcellular location">
    <subcellularLocation>
        <location evidence="11">Cytoplasm</location>
    </subcellularLocation>
</comment>
<dbReference type="GO" id="GO:0009073">
    <property type="term" value="P:aromatic amino acid family biosynthetic process"/>
    <property type="evidence" value="ECO:0007669"/>
    <property type="project" value="UniProtKB-KW"/>
</dbReference>
<name>A0A974S2V7_PERPY</name>
<gene>
    <name evidence="11" type="primary">aroK</name>
    <name evidence="12" type="ORF">I6J18_09210</name>
</gene>
<dbReference type="GO" id="GO:0004765">
    <property type="term" value="F:shikimate kinase activity"/>
    <property type="evidence" value="ECO:0007669"/>
    <property type="project" value="UniProtKB-UniRule"/>
</dbReference>
<dbReference type="KEGG" id="ppsr:I6J18_09210"/>
<dbReference type="GO" id="GO:0008652">
    <property type="term" value="P:amino acid biosynthetic process"/>
    <property type="evidence" value="ECO:0007669"/>
    <property type="project" value="UniProtKB-KW"/>
</dbReference>
<comment type="subunit">
    <text evidence="11">Monomer.</text>
</comment>
<feature type="binding site" evidence="11">
    <location>
        <position position="66"/>
    </location>
    <ligand>
        <name>substrate</name>
    </ligand>
</feature>
<keyword evidence="5 11" id="KW-0808">Transferase</keyword>
<dbReference type="GO" id="GO:0009423">
    <property type="term" value="P:chorismate biosynthetic process"/>
    <property type="evidence" value="ECO:0007669"/>
    <property type="project" value="UniProtKB-UniRule"/>
</dbReference>
<keyword evidence="6 11" id="KW-0547">Nucleotide-binding</keyword>
<comment type="function">
    <text evidence="11">Catalyzes the specific phosphorylation of the 3-hydroxyl group of shikimic acid using ATP as a cosubstrate.</text>
</comment>
<comment type="caution">
    <text evidence="11">Lacks conserved residue(s) required for the propagation of feature annotation.</text>
</comment>
<dbReference type="EMBL" id="CP068053">
    <property type="protein sequence ID" value="QQT01990.1"/>
    <property type="molecule type" value="Genomic_DNA"/>
</dbReference>
<keyword evidence="13" id="KW-1185">Reference proteome</keyword>
<dbReference type="GO" id="GO:0005524">
    <property type="term" value="F:ATP binding"/>
    <property type="evidence" value="ECO:0007669"/>
    <property type="project" value="UniProtKB-UniRule"/>
</dbReference>
<feature type="binding site" evidence="11">
    <location>
        <position position="127"/>
    </location>
    <ligand>
        <name>ATP</name>
        <dbReference type="ChEBI" id="CHEBI:30616"/>
    </ligand>
</feature>
<dbReference type="SUPFAM" id="SSF52540">
    <property type="entry name" value="P-loop containing nucleoside triphosphate hydrolases"/>
    <property type="match status" value="1"/>
</dbReference>
<dbReference type="GO" id="GO:0005829">
    <property type="term" value="C:cytosol"/>
    <property type="evidence" value="ECO:0007669"/>
    <property type="project" value="TreeGrafter"/>
</dbReference>
<dbReference type="CDD" id="cd00464">
    <property type="entry name" value="SK"/>
    <property type="match status" value="1"/>
</dbReference>
<evidence type="ECO:0000256" key="5">
    <source>
        <dbReference type="ARBA" id="ARBA00022679"/>
    </source>
</evidence>
<dbReference type="EC" id="2.7.1.71" evidence="3 11"/>
<evidence type="ECO:0000256" key="9">
    <source>
        <dbReference type="ARBA" id="ARBA00023141"/>
    </source>
</evidence>
<evidence type="ECO:0000256" key="10">
    <source>
        <dbReference type="ARBA" id="ARBA00048567"/>
    </source>
</evidence>
<dbReference type="PANTHER" id="PTHR21087">
    <property type="entry name" value="SHIKIMATE KINASE"/>
    <property type="match status" value="1"/>
</dbReference>
<keyword evidence="4 11" id="KW-0028">Amino-acid biosynthesis</keyword>
<feature type="binding site" evidence="11">
    <location>
        <position position="42"/>
    </location>
    <ligand>
        <name>substrate</name>
    </ligand>
</feature>
<evidence type="ECO:0000256" key="8">
    <source>
        <dbReference type="ARBA" id="ARBA00022840"/>
    </source>
</evidence>
<keyword evidence="11" id="KW-0460">Magnesium</keyword>
<comment type="pathway">
    <text evidence="1 11">Metabolic intermediate biosynthesis; chorismate biosynthesis; chorismate from D-erythrose 4-phosphate and phosphoenolpyruvate: step 5/7.</text>
</comment>
<dbReference type="InterPro" id="IPR031322">
    <property type="entry name" value="Shikimate/glucono_kinase"/>
</dbReference>
<sequence length="181" mass="20742">MNSTDKSLKEKSIVFIGFMGAGKTTIGKLVANKLSREFIDIDKEIETEYNMTTSAFFKTYGEKAFRQKEKSLISQFSNQPDKIISVGGGAFLQEEVQQNCLSNCMVIFLDVTWDSWKNRLHLLMDSRPVLQGKSEEEIKELFYNRQSIYSKHHLKVQTDTLDSEETADYIVGLLQSAEVYK</sequence>
<evidence type="ECO:0000256" key="11">
    <source>
        <dbReference type="HAMAP-Rule" id="MF_00109"/>
    </source>
</evidence>
<dbReference type="InterPro" id="IPR000623">
    <property type="entry name" value="Shikimate_kinase/TSH1"/>
</dbReference>
<reference evidence="12 13" key="1">
    <citation type="submission" date="2021-01" db="EMBL/GenBank/DDBJ databases">
        <title>FDA dAtabase for Regulatory Grade micrObial Sequences (FDA-ARGOS): Supporting development and validation of Infectious Disease Dx tests.</title>
        <authorList>
            <person name="Nelson B."/>
            <person name="Plummer A."/>
            <person name="Tallon L."/>
            <person name="Sadzewicz L."/>
            <person name="Zhao X."/>
            <person name="Boylan J."/>
            <person name="Ott S."/>
            <person name="Bowen H."/>
            <person name="Vavikolanu K."/>
            <person name="Mehta A."/>
            <person name="Aluvathingal J."/>
            <person name="Nadendla S."/>
            <person name="Myers T."/>
            <person name="Yan Y."/>
            <person name="Sichtig H."/>
        </authorList>
    </citation>
    <scope>NUCLEOTIDE SEQUENCE [LARGE SCALE GENOMIC DNA]</scope>
    <source>
        <strain evidence="12 13">FDAARGOS_1161</strain>
    </source>
</reference>
<dbReference type="PROSITE" id="PS01128">
    <property type="entry name" value="SHIKIMATE_KINASE"/>
    <property type="match status" value="1"/>
</dbReference>
<accession>A0A974S2V7</accession>
<dbReference type="GO" id="GO:0000287">
    <property type="term" value="F:magnesium ion binding"/>
    <property type="evidence" value="ECO:0007669"/>
    <property type="project" value="UniProtKB-UniRule"/>
</dbReference>
<feature type="binding site" evidence="11">
    <location>
        <position position="145"/>
    </location>
    <ligand>
        <name>substrate</name>
    </ligand>
</feature>
<dbReference type="AlphaFoldDB" id="A0A974S2V7"/>
<keyword evidence="7 11" id="KW-0418">Kinase</keyword>
<dbReference type="InterPro" id="IPR023000">
    <property type="entry name" value="Shikimate_kinase_CS"/>
</dbReference>
<evidence type="ECO:0000256" key="1">
    <source>
        <dbReference type="ARBA" id="ARBA00004842"/>
    </source>
</evidence>